<dbReference type="SUPFAM" id="SSF89550">
    <property type="entry name" value="PHP domain-like"/>
    <property type="match status" value="1"/>
</dbReference>
<dbReference type="AlphaFoldDB" id="A0A2J6WLX7"/>
<dbReference type="Gene3D" id="3.20.20.140">
    <property type="entry name" value="Metal-dependent hydrolases"/>
    <property type="match status" value="1"/>
</dbReference>
<accession>A0A2J6WLX7</accession>
<dbReference type="PANTHER" id="PTHR40084">
    <property type="entry name" value="PHOSPHOHYDROLASE, PHP FAMILY"/>
    <property type="match status" value="1"/>
</dbReference>
<gene>
    <name evidence="1" type="ORF">C0186_03735</name>
</gene>
<comment type="caution">
    <text evidence="1">The sequence shown here is derived from an EMBL/GenBank/DDBJ whole genome shotgun (WGS) entry which is preliminary data.</text>
</comment>
<keyword evidence="1" id="KW-0378">Hydrolase</keyword>
<proteinExistence type="predicted"/>
<protein>
    <submittedName>
        <fullName evidence="1">DNA helicase UvrD</fullName>
    </submittedName>
</protein>
<keyword evidence="1" id="KW-0067">ATP-binding</keyword>
<keyword evidence="1" id="KW-0347">Helicase</keyword>
<reference evidence="1 2" key="1">
    <citation type="submission" date="2018-01" db="EMBL/GenBank/DDBJ databases">
        <title>Metagenomic assembled genomes from two thermal pools in the Uzon Caldera, Kamchatka, Russia.</title>
        <authorList>
            <person name="Wilkins L."/>
            <person name="Ettinger C."/>
        </authorList>
    </citation>
    <scope>NUCLEOTIDE SEQUENCE [LARGE SCALE GENOMIC DNA]</scope>
    <source>
        <strain evidence="1">ZAV-04</strain>
    </source>
</reference>
<dbReference type="CDD" id="cd19067">
    <property type="entry name" value="PfuEndoQ-like"/>
    <property type="match status" value="1"/>
</dbReference>
<name>A0A2J6WLX7_9BACT</name>
<sequence>MFYADLHIHSRFSRATSKEMIPEVIEQWAQLKGIKLIGTGDFTHPEWLREIEKKLNEEGNGLFTLKKQYRLDVPDSCKEDIFFILSSEISCIYQKNNKLRKIHLLILSPSLRDVTKINHALSQIGSLGSDGRPILGVDAKEVMKIIIDISPSSMIIPAHAWTPHFSVFGSQSGFDSLSECFEELTPYIYAIETGLSSDPPMNWRLSELDRVLLVSNSDAHSPTKIGREANIFDTEMNYNAITEAIKIRKGFLGTVEFFPEEGKYHYDGHRSCGVRLSPKETIKRNYLCPVCGKKVTVGVMHRVEVLSDRPEGFKPPQALPFKSIIPLSEIIAEIKNSSTQSKSVFDTYMKALYKLGSEYNILLHKDLKEIEKFDSKLAEAIERMREGKVYVEAGYDGAYGRIKVFGESIETEIKGQAILF</sequence>
<dbReference type="GO" id="GO:0004386">
    <property type="term" value="F:helicase activity"/>
    <property type="evidence" value="ECO:0007669"/>
    <property type="project" value="UniProtKB-KW"/>
</dbReference>
<dbReference type="InterPro" id="IPR016195">
    <property type="entry name" value="Pol/histidinol_Pase-like"/>
</dbReference>
<evidence type="ECO:0000313" key="2">
    <source>
        <dbReference type="Proteomes" id="UP000242288"/>
    </source>
</evidence>
<evidence type="ECO:0000313" key="1">
    <source>
        <dbReference type="EMBL" id="PMP71381.1"/>
    </source>
</evidence>
<organism evidence="1 2">
    <name type="scientific">Thermodesulfovibrio aggregans</name>
    <dbReference type="NCBI Taxonomy" id="86166"/>
    <lineage>
        <taxon>Bacteria</taxon>
        <taxon>Pseudomonadati</taxon>
        <taxon>Nitrospirota</taxon>
        <taxon>Thermodesulfovibrionia</taxon>
        <taxon>Thermodesulfovibrionales</taxon>
        <taxon>Thermodesulfovibrionaceae</taxon>
        <taxon>Thermodesulfovibrio</taxon>
    </lineage>
</organism>
<keyword evidence="1" id="KW-0547">Nucleotide-binding</keyword>
<dbReference type="PANTHER" id="PTHR40084:SF1">
    <property type="entry name" value="PHOSPHOTRANSFERASE"/>
    <property type="match status" value="1"/>
</dbReference>
<dbReference type="Proteomes" id="UP000242288">
    <property type="component" value="Unassembled WGS sequence"/>
</dbReference>
<dbReference type="EMBL" id="PNIO01000030">
    <property type="protein sequence ID" value="PMP71381.1"/>
    <property type="molecule type" value="Genomic_DNA"/>
</dbReference>